<evidence type="ECO:0000313" key="2">
    <source>
        <dbReference type="Proteomes" id="UP000789901"/>
    </source>
</evidence>
<comment type="caution">
    <text evidence="1">The sequence shown here is derived from an EMBL/GenBank/DDBJ whole genome shotgun (WGS) entry which is preliminary data.</text>
</comment>
<reference evidence="1 2" key="1">
    <citation type="submission" date="2021-06" db="EMBL/GenBank/DDBJ databases">
        <authorList>
            <person name="Kallberg Y."/>
            <person name="Tangrot J."/>
            <person name="Rosling A."/>
        </authorList>
    </citation>
    <scope>NUCLEOTIDE SEQUENCE [LARGE SCALE GENOMIC DNA]</scope>
    <source>
        <strain evidence="1 2">120-4 pot B 10/14</strain>
    </source>
</reference>
<feature type="non-terminal residue" evidence="1">
    <location>
        <position position="71"/>
    </location>
</feature>
<feature type="non-terminal residue" evidence="1">
    <location>
        <position position="1"/>
    </location>
</feature>
<organism evidence="1 2">
    <name type="scientific">Gigaspora margarita</name>
    <dbReference type="NCBI Taxonomy" id="4874"/>
    <lineage>
        <taxon>Eukaryota</taxon>
        <taxon>Fungi</taxon>
        <taxon>Fungi incertae sedis</taxon>
        <taxon>Mucoromycota</taxon>
        <taxon>Glomeromycotina</taxon>
        <taxon>Glomeromycetes</taxon>
        <taxon>Diversisporales</taxon>
        <taxon>Gigasporaceae</taxon>
        <taxon>Gigaspora</taxon>
    </lineage>
</organism>
<evidence type="ECO:0000313" key="1">
    <source>
        <dbReference type="EMBL" id="CAG8835849.1"/>
    </source>
</evidence>
<protein>
    <submittedName>
        <fullName evidence="1">25342_t:CDS:1</fullName>
    </submittedName>
</protein>
<dbReference type="Proteomes" id="UP000789901">
    <property type="component" value="Unassembled WGS sequence"/>
</dbReference>
<keyword evidence="2" id="KW-1185">Reference proteome</keyword>
<gene>
    <name evidence="1" type="ORF">GMARGA_LOCUS32760</name>
</gene>
<accession>A0ABN7WNL6</accession>
<sequence length="71" mass="8286">FNNSLQKSNNSLQKFDLQKEFNNSLQELDLQKEFNNSLQKLDLQKSNNYSQELAQAQVDPIEEPDITEIDI</sequence>
<proteinExistence type="predicted"/>
<dbReference type="EMBL" id="CAJVQB010052288">
    <property type="protein sequence ID" value="CAG8835849.1"/>
    <property type="molecule type" value="Genomic_DNA"/>
</dbReference>
<name>A0ABN7WNL6_GIGMA</name>